<proteinExistence type="predicted"/>
<name>A0ABW8VF78_9PROT</name>
<accession>A0ABW8VF78</accession>
<comment type="caution">
    <text evidence="1">The sequence shown here is derived from an EMBL/GenBank/DDBJ whole genome shotgun (WGS) entry which is preliminary data.</text>
</comment>
<reference evidence="1 2" key="1">
    <citation type="submission" date="2024-11" db="EMBL/GenBank/DDBJ databases">
        <title>Draft genome sequences of two bacteria associated to sugarcane roots in Colombia.</title>
        <authorList>
            <person name="Pardo-Diaz S."/>
            <person name="Masmela-Mendoza J."/>
            <person name="Delgadillo-Duran P."/>
            <person name="Bautista E.J."/>
            <person name="Rojas-Tapias D.F."/>
        </authorList>
    </citation>
    <scope>NUCLEOTIDE SEQUENCE [LARGE SCALE GENOMIC DNA]</scope>
    <source>
        <strain evidence="1 2">Ap18</strain>
    </source>
</reference>
<dbReference type="EMBL" id="JBJLSN010000039">
    <property type="protein sequence ID" value="MFL7903971.1"/>
    <property type="molecule type" value="Genomic_DNA"/>
</dbReference>
<dbReference type="Proteomes" id="UP001628281">
    <property type="component" value="Unassembled WGS sequence"/>
</dbReference>
<keyword evidence="2" id="KW-1185">Reference proteome</keyword>
<evidence type="ECO:0000313" key="1">
    <source>
        <dbReference type="EMBL" id="MFL7903971.1"/>
    </source>
</evidence>
<evidence type="ECO:0000313" key="2">
    <source>
        <dbReference type="Proteomes" id="UP001628281"/>
    </source>
</evidence>
<protein>
    <submittedName>
        <fullName evidence="1">Uncharacterized protein</fullName>
    </submittedName>
</protein>
<gene>
    <name evidence="1" type="ORF">ACJ41P_22745</name>
</gene>
<dbReference type="RefSeq" id="WP_407825127.1">
    <property type="nucleotide sequence ID" value="NZ_JBJLSN010000039.1"/>
</dbReference>
<organism evidence="1 2">
    <name type="scientific">Azospirillum argentinense</name>
    <dbReference type="NCBI Taxonomy" id="2970906"/>
    <lineage>
        <taxon>Bacteria</taxon>
        <taxon>Pseudomonadati</taxon>
        <taxon>Pseudomonadota</taxon>
        <taxon>Alphaproteobacteria</taxon>
        <taxon>Rhodospirillales</taxon>
        <taxon>Azospirillaceae</taxon>
        <taxon>Azospirillum</taxon>
    </lineage>
</organism>
<sequence length="147" mass="15472">MNFLLLERAVPQASAVRAAALDHMSVMRGLSGAAGLGIVNASAALESLENGTWDTESVKADPEEFLSIIRDMAGLAKTSSEELQRRCLAEIEHMTLIIGLSADYERAAIHLAMSGLGDPPVAPATDLLSTASHLALVVDNGNPPPKR</sequence>